<evidence type="ECO:0000256" key="2">
    <source>
        <dbReference type="SAM" id="MobiDB-lite"/>
    </source>
</evidence>
<dbReference type="Gramene" id="Vigun02g154600.2.v1.2">
    <property type="protein sequence ID" value="Vigun02g154600.2.v1.2"/>
    <property type="gene ID" value="Vigun02g154600.v1.2"/>
</dbReference>
<sequence length="542" mass="59389">MRVLPEPMDKRKKNKTLAFVCNQESHTNDETQTKQQNAQPNVNVVPNAKISSSSTSLENTPNSNQQQQASIVQQPHTPQSATEQFFAMHFATQASAPGGAPNQWQQFPHLFAQSTSPFWQSHPPTAVAGPLLGANAPTIYYPFTDPGIPAASSSTTQTLPPSMCYNYPCPVFPCYWGPSSYMTQLYQMQHPYAHSFPGALNFSSATPKVPSCSASGEHSSKIGNIKPPSEISLKYQQLWEAEKAENAKLRRVTDKLLAEVSGYKDKLKNLQEEVSSFKQKAELTFKQVMGTVSAGATQPLKKRGRPPNRSLASADALNESYLPAGGKRPSTCNSLSQNKSPFEKVKPIFEKVILKKVENKEITTRFTATMAQQENNVNILNSVKDVSCNTQINQIYPTKSTCQGHVHQESKGVQACGIRVHVKFGKDKDLRPSEPDKVLNHDKSVSSKKSIGNTGNGNIGLNSGKHLVDTTMDVLDGIFIQHGRNIAPGWSLSPLRFAEEEDVSEYIEGSAKDENEIMVDDASSSAEEIGGTKDLGGWLPHE</sequence>
<feature type="compositionally biased region" description="Low complexity" evidence="2">
    <location>
        <begin position="65"/>
        <end position="74"/>
    </location>
</feature>
<feature type="region of interest" description="Disordered" evidence="2">
    <location>
        <begin position="521"/>
        <end position="542"/>
    </location>
</feature>
<accession>A0A4D6LU03</accession>
<name>A0A4D6LU03_VIGUN</name>
<protein>
    <submittedName>
        <fullName evidence="3">Uncharacterized protein</fullName>
    </submittedName>
</protein>
<keyword evidence="1" id="KW-0175">Coiled coil</keyword>
<dbReference type="AlphaFoldDB" id="A0A4D6LU03"/>
<dbReference type="OrthoDB" id="1913411at2759"/>
<feature type="compositionally biased region" description="Low complexity" evidence="2">
    <location>
        <begin position="35"/>
        <end position="48"/>
    </location>
</feature>
<evidence type="ECO:0000256" key="1">
    <source>
        <dbReference type="SAM" id="Coils"/>
    </source>
</evidence>
<feature type="region of interest" description="Disordered" evidence="2">
    <location>
        <begin position="427"/>
        <end position="461"/>
    </location>
</feature>
<keyword evidence="4" id="KW-1185">Reference proteome</keyword>
<evidence type="ECO:0000313" key="3">
    <source>
        <dbReference type="EMBL" id="QCD91444.1"/>
    </source>
</evidence>
<evidence type="ECO:0000313" key="4">
    <source>
        <dbReference type="Proteomes" id="UP000501690"/>
    </source>
</evidence>
<proteinExistence type="predicted"/>
<feature type="compositionally biased region" description="Basic and acidic residues" evidence="2">
    <location>
        <begin position="427"/>
        <end position="445"/>
    </location>
</feature>
<reference evidence="3 4" key="1">
    <citation type="submission" date="2019-04" db="EMBL/GenBank/DDBJ databases">
        <title>An improved genome assembly and genetic linkage map for asparagus bean, Vigna unguiculata ssp. sesquipedialis.</title>
        <authorList>
            <person name="Xia Q."/>
            <person name="Zhang R."/>
            <person name="Dong Y."/>
        </authorList>
    </citation>
    <scope>NUCLEOTIDE SEQUENCE [LARGE SCALE GENOMIC DNA]</scope>
    <source>
        <tissue evidence="3">Leaf</tissue>
    </source>
</reference>
<feature type="compositionally biased region" description="Polar residues" evidence="2">
    <location>
        <begin position="49"/>
        <end position="64"/>
    </location>
</feature>
<organism evidence="3 4">
    <name type="scientific">Vigna unguiculata</name>
    <name type="common">Cowpea</name>
    <dbReference type="NCBI Taxonomy" id="3917"/>
    <lineage>
        <taxon>Eukaryota</taxon>
        <taxon>Viridiplantae</taxon>
        <taxon>Streptophyta</taxon>
        <taxon>Embryophyta</taxon>
        <taxon>Tracheophyta</taxon>
        <taxon>Spermatophyta</taxon>
        <taxon>Magnoliopsida</taxon>
        <taxon>eudicotyledons</taxon>
        <taxon>Gunneridae</taxon>
        <taxon>Pentapetalae</taxon>
        <taxon>rosids</taxon>
        <taxon>fabids</taxon>
        <taxon>Fabales</taxon>
        <taxon>Fabaceae</taxon>
        <taxon>Papilionoideae</taxon>
        <taxon>50 kb inversion clade</taxon>
        <taxon>NPAAA clade</taxon>
        <taxon>indigoferoid/millettioid clade</taxon>
        <taxon>Phaseoleae</taxon>
        <taxon>Vigna</taxon>
    </lineage>
</organism>
<dbReference type="EMBL" id="CP039348">
    <property type="protein sequence ID" value="QCD91444.1"/>
    <property type="molecule type" value="Genomic_DNA"/>
</dbReference>
<gene>
    <name evidence="3" type="ORF">DEO72_LG4g2409</name>
</gene>
<feature type="coiled-coil region" evidence="1">
    <location>
        <begin position="253"/>
        <end position="287"/>
    </location>
</feature>
<feature type="region of interest" description="Disordered" evidence="2">
    <location>
        <begin position="23"/>
        <end position="78"/>
    </location>
</feature>
<dbReference type="Proteomes" id="UP000501690">
    <property type="component" value="Linkage Group LG4"/>
</dbReference>